<dbReference type="GO" id="GO:0016887">
    <property type="term" value="F:ATP hydrolysis activity"/>
    <property type="evidence" value="ECO:0007669"/>
    <property type="project" value="InterPro"/>
</dbReference>
<proteinExistence type="predicted"/>
<feature type="domain" description="ABC transporter" evidence="10">
    <location>
        <begin position="548"/>
        <end position="786"/>
    </location>
</feature>
<dbReference type="InterPro" id="IPR003593">
    <property type="entry name" value="AAA+_ATPase"/>
</dbReference>
<name>A0A4P7NUY2_PYROR</name>
<evidence type="ECO:0000256" key="2">
    <source>
        <dbReference type="ARBA" id="ARBA00022448"/>
    </source>
</evidence>
<feature type="transmembrane region" description="Helical" evidence="9">
    <location>
        <begin position="457"/>
        <end position="478"/>
    </location>
</feature>
<comment type="subcellular location">
    <subcellularLocation>
        <location evidence="1">Cell membrane</location>
        <topology evidence="1">Multi-pass membrane protein</topology>
    </subcellularLocation>
</comment>
<dbReference type="InterPro" id="IPR003439">
    <property type="entry name" value="ABC_transporter-like_ATP-bd"/>
</dbReference>
<dbReference type="PROSITE" id="PS50929">
    <property type="entry name" value="ABC_TM1F"/>
    <property type="match status" value="1"/>
</dbReference>
<dbReference type="Gene3D" id="1.20.1560.10">
    <property type="entry name" value="ABC transporter type 1, transmembrane domain"/>
    <property type="match status" value="1"/>
</dbReference>
<dbReference type="EMBL" id="CP034210">
    <property type="protein sequence ID" value="QBZ66232.1"/>
    <property type="molecule type" value="Genomic_DNA"/>
</dbReference>
<reference evidence="12 13" key="1">
    <citation type="journal article" date="2019" name="Mol. Biol. Evol.">
        <title>Blast fungal genomes show frequent chromosomal changes, gene gains and losses, and effector gene turnover.</title>
        <authorList>
            <person name="Gomez Luciano L.B."/>
            <person name="Jason Tsai I."/>
            <person name="Chuma I."/>
            <person name="Tosa Y."/>
            <person name="Chen Y.H."/>
            <person name="Li J.Y."/>
            <person name="Li M.Y."/>
            <person name="Jade Lu M.Y."/>
            <person name="Nakayashiki H."/>
            <person name="Li W.H."/>
        </authorList>
    </citation>
    <scope>NUCLEOTIDE SEQUENCE [LARGE SCALE GENOMIC DNA]</scope>
    <source>
        <strain evidence="12">MZ5-1-6</strain>
    </source>
</reference>
<keyword evidence="6" id="KW-0067">ATP-binding</keyword>
<evidence type="ECO:0000259" key="10">
    <source>
        <dbReference type="PROSITE" id="PS50893"/>
    </source>
</evidence>
<dbReference type="PROSITE" id="PS00211">
    <property type="entry name" value="ABC_TRANSPORTER_1"/>
    <property type="match status" value="1"/>
</dbReference>
<dbReference type="GO" id="GO:0140359">
    <property type="term" value="F:ABC-type transporter activity"/>
    <property type="evidence" value="ECO:0007669"/>
    <property type="project" value="InterPro"/>
</dbReference>
<dbReference type="Proteomes" id="UP000294847">
    <property type="component" value="Chromosome 7"/>
</dbReference>
<dbReference type="InterPro" id="IPR017871">
    <property type="entry name" value="ABC_transporter-like_CS"/>
</dbReference>
<protein>
    <recommendedName>
        <fullName evidence="14">Mitochondrial ATP-binding cassette sub-family B member 6</fullName>
    </recommendedName>
</protein>
<feature type="transmembrane region" description="Helical" evidence="9">
    <location>
        <begin position="368"/>
        <end position="387"/>
    </location>
</feature>
<feature type="transmembrane region" description="Helical" evidence="9">
    <location>
        <begin position="7"/>
        <end position="28"/>
    </location>
</feature>
<dbReference type="SUPFAM" id="SSF90123">
    <property type="entry name" value="ABC transporter transmembrane region"/>
    <property type="match status" value="1"/>
</dbReference>
<dbReference type="GO" id="GO:0005886">
    <property type="term" value="C:plasma membrane"/>
    <property type="evidence" value="ECO:0007669"/>
    <property type="project" value="UniProtKB-SubCell"/>
</dbReference>
<dbReference type="InterPro" id="IPR039421">
    <property type="entry name" value="Type_1_exporter"/>
</dbReference>
<dbReference type="InterPro" id="IPR027417">
    <property type="entry name" value="P-loop_NTPase"/>
</dbReference>
<gene>
    <name evidence="12" type="ORF">PoMZ_13205</name>
</gene>
<evidence type="ECO:0000256" key="7">
    <source>
        <dbReference type="ARBA" id="ARBA00022989"/>
    </source>
</evidence>
<keyword evidence="3" id="KW-1003">Cell membrane</keyword>
<feature type="domain" description="ABC transmembrane type-1" evidence="11">
    <location>
        <begin position="237"/>
        <end position="516"/>
    </location>
</feature>
<evidence type="ECO:0000313" key="13">
    <source>
        <dbReference type="Proteomes" id="UP000294847"/>
    </source>
</evidence>
<dbReference type="Pfam" id="PF00005">
    <property type="entry name" value="ABC_tran"/>
    <property type="match status" value="1"/>
</dbReference>
<dbReference type="InterPro" id="IPR011527">
    <property type="entry name" value="ABC1_TM_dom"/>
</dbReference>
<dbReference type="AlphaFoldDB" id="A0A4P7NUY2"/>
<dbReference type="SUPFAM" id="SSF52540">
    <property type="entry name" value="P-loop containing nucleoside triphosphate hydrolases"/>
    <property type="match status" value="1"/>
</dbReference>
<keyword evidence="7 9" id="KW-1133">Transmembrane helix</keyword>
<evidence type="ECO:0000256" key="8">
    <source>
        <dbReference type="ARBA" id="ARBA00023136"/>
    </source>
</evidence>
<evidence type="ECO:0008006" key="14">
    <source>
        <dbReference type="Google" id="ProtNLM"/>
    </source>
</evidence>
<keyword evidence="4 9" id="KW-0812">Transmembrane</keyword>
<accession>A0A4P7NUY2</accession>
<dbReference type="PROSITE" id="PS50893">
    <property type="entry name" value="ABC_TRANSPORTER_2"/>
    <property type="match status" value="1"/>
</dbReference>
<keyword evidence="2" id="KW-0813">Transport</keyword>
<feature type="transmembrane region" description="Helical" evidence="9">
    <location>
        <begin position="113"/>
        <end position="132"/>
    </location>
</feature>
<sequence length="794" mass="87254">MAIELEPWIQLVRGCCGVLVLVTAITPIPTLKLFGTGRSITNCNLNTLLFLFLALFFIYAAVFFRLVAEAVSRNSLPSIHAAFSETALVLATFMNAERLGDRDDKSPIHLNRAVSWCLLCAIELFVVVWTGLPGGQTSPPLASRVSAAIDVCKAATCVMILLQILPAIIANCNTASKPSPASPLDASSNPADILSLQMDTLREVEKLGGWWPLLKLFGVFSRYMFPVGEPVHQIRFVASFLLMVTHEVTELQEQLAFASILDAAATGSQVQTSFKKALLLRAVNTALSHIFGLLRAEIKLHRAESFATGVHAKILSMDPTFHSLANPTDLTKAVDDAKEFISLFDSIIFSHFINIMGIVMAATKLVSLHGPFLFIIMAYQITFTCVINSKGTQKRAEAFTKVHKLKVDQEHRRQDGLRGWTTLFNQNLIEHEIDCFRLVTGALIDQERKLDSCRLNFCLAQNIVSFCGVAAGYSFMIYRYGQGAATVGDLVLYTSVWATLWMRIGELTRTIPDLVDDLLDAAPLRRVLERSSAVQTSGAELLCGEGSLDLHDVSFTYPARDTPVVDHLSMSIKPGAKVALIGPSGTGKSTLLKLVMRYMSPSTGTILIDGQDISNIDKNSQVFHKSVGMMPQIPHIFNTTVMENVRMGKKNASDEEVYAACRRAMIHDTIIARPGGYESLMGENGSSFSGGEKQRIEFARLFLKQPKVVILDEPTSSLDPETEMQVLGNLINQFVHTTVIVVTHNVEIAKDFDRVILLGEGGKIVKDGSYRELLAKEATEQTTSHALQPGLTRY</sequence>
<evidence type="ECO:0000256" key="3">
    <source>
        <dbReference type="ARBA" id="ARBA00022475"/>
    </source>
</evidence>
<keyword evidence="8 9" id="KW-0472">Membrane</keyword>
<evidence type="ECO:0000256" key="4">
    <source>
        <dbReference type="ARBA" id="ARBA00022692"/>
    </source>
</evidence>
<feature type="transmembrane region" description="Helical" evidence="9">
    <location>
        <begin position="48"/>
        <end position="68"/>
    </location>
</feature>
<dbReference type="InterPro" id="IPR036640">
    <property type="entry name" value="ABC1_TM_sf"/>
</dbReference>
<evidence type="ECO:0000256" key="9">
    <source>
        <dbReference type="SAM" id="Phobius"/>
    </source>
</evidence>
<dbReference type="PANTHER" id="PTHR24221">
    <property type="entry name" value="ATP-BINDING CASSETTE SUB-FAMILY B"/>
    <property type="match status" value="1"/>
</dbReference>
<evidence type="ECO:0000256" key="5">
    <source>
        <dbReference type="ARBA" id="ARBA00022741"/>
    </source>
</evidence>
<dbReference type="GO" id="GO:0005524">
    <property type="term" value="F:ATP binding"/>
    <property type="evidence" value="ECO:0007669"/>
    <property type="project" value="UniProtKB-KW"/>
</dbReference>
<evidence type="ECO:0000256" key="1">
    <source>
        <dbReference type="ARBA" id="ARBA00004651"/>
    </source>
</evidence>
<evidence type="ECO:0000313" key="12">
    <source>
        <dbReference type="EMBL" id="QBZ66232.1"/>
    </source>
</evidence>
<dbReference type="FunFam" id="3.40.50.300:FF:000299">
    <property type="entry name" value="ABC transporter ATP-binding protein/permease"/>
    <property type="match status" value="1"/>
</dbReference>
<feature type="transmembrane region" description="Helical" evidence="9">
    <location>
        <begin position="340"/>
        <end position="362"/>
    </location>
</feature>
<evidence type="ECO:0000259" key="11">
    <source>
        <dbReference type="PROSITE" id="PS50929"/>
    </source>
</evidence>
<dbReference type="Gene3D" id="3.40.50.300">
    <property type="entry name" value="P-loop containing nucleotide triphosphate hydrolases"/>
    <property type="match status" value="1"/>
</dbReference>
<evidence type="ECO:0000256" key="6">
    <source>
        <dbReference type="ARBA" id="ARBA00022840"/>
    </source>
</evidence>
<keyword evidence="5" id="KW-0547">Nucleotide-binding</keyword>
<dbReference type="PANTHER" id="PTHR24221:SF503">
    <property type="entry name" value="MITOCHONDRIAL POTASSIUM CHANNEL ATP-BINDING SUBUNIT"/>
    <property type="match status" value="1"/>
</dbReference>
<dbReference type="SMART" id="SM00382">
    <property type="entry name" value="AAA"/>
    <property type="match status" value="1"/>
</dbReference>
<organism evidence="12 13">
    <name type="scientific">Pyricularia oryzae</name>
    <name type="common">Rice blast fungus</name>
    <name type="synonym">Magnaporthe oryzae</name>
    <dbReference type="NCBI Taxonomy" id="318829"/>
    <lineage>
        <taxon>Eukaryota</taxon>
        <taxon>Fungi</taxon>
        <taxon>Dikarya</taxon>
        <taxon>Ascomycota</taxon>
        <taxon>Pezizomycotina</taxon>
        <taxon>Sordariomycetes</taxon>
        <taxon>Sordariomycetidae</taxon>
        <taxon>Magnaporthales</taxon>
        <taxon>Pyriculariaceae</taxon>
        <taxon>Pyricularia</taxon>
    </lineage>
</organism>